<proteinExistence type="predicted"/>
<organism evidence="2 3">
    <name type="scientific">Brassica cretica</name>
    <name type="common">Mustard</name>
    <dbReference type="NCBI Taxonomy" id="69181"/>
    <lineage>
        <taxon>Eukaryota</taxon>
        <taxon>Viridiplantae</taxon>
        <taxon>Streptophyta</taxon>
        <taxon>Embryophyta</taxon>
        <taxon>Tracheophyta</taxon>
        <taxon>Spermatophyta</taxon>
        <taxon>Magnoliopsida</taxon>
        <taxon>eudicotyledons</taxon>
        <taxon>Gunneridae</taxon>
        <taxon>Pentapetalae</taxon>
        <taxon>rosids</taxon>
        <taxon>malvids</taxon>
        <taxon>Brassicales</taxon>
        <taxon>Brassicaceae</taxon>
        <taxon>Brassiceae</taxon>
        <taxon>Brassica</taxon>
    </lineage>
</organism>
<accession>A0ABQ7B5C0</accession>
<gene>
    <name evidence="2" type="ORF">DY000_02042126</name>
</gene>
<reference evidence="2 3" key="1">
    <citation type="journal article" date="2020" name="BMC Genomics">
        <title>Intraspecific diversification of the crop wild relative Brassica cretica Lam. using demographic model selection.</title>
        <authorList>
            <person name="Kioukis A."/>
            <person name="Michalopoulou V.A."/>
            <person name="Briers L."/>
            <person name="Pirintsos S."/>
            <person name="Studholme D.J."/>
            <person name="Pavlidis P."/>
            <person name="Sarris P.F."/>
        </authorList>
    </citation>
    <scope>NUCLEOTIDE SEQUENCE [LARGE SCALE GENOMIC DNA]</scope>
    <source>
        <strain evidence="3">cv. PFS-1207/04</strain>
    </source>
</reference>
<evidence type="ECO:0000313" key="3">
    <source>
        <dbReference type="Proteomes" id="UP000266723"/>
    </source>
</evidence>
<protein>
    <submittedName>
        <fullName evidence="2">Uncharacterized protein</fullName>
    </submittedName>
</protein>
<dbReference type="EMBL" id="QGKV02001507">
    <property type="protein sequence ID" value="KAF3527410.1"/>
    <property type="molecule type" value="Genomic_DNA"/>
</dbReference>
<name>A0ABQ7B5C0_BRACR</name>
<keyword evidence="3" id="KW-1185">Reference proteome</keyword>
<dbReference type="Proteomes" id="UP000266723">
    <property type="component" value="Unassembled WGS sequence"/>
</dbReference>
<comment type="caution">
    <text evidence="2">The sequence shown here is derived from an EMBL/GenBank/DDBJ whole genome shotgun (WGS) entry which is preliminary data.</text>
</comment>
<evidence type="ECO:0000256" key="1">
    <source>
        <dbReference type="SAM" id="MobiDB-lite"/>
    </source>
</evidence>
<sequence>MRPHSQKQYSAPSWSFGILIPKKPQIVLACVSAYKHPISSSPKKKTRPTSSAHIRDQTPNHPIPIRRVSPQHATVPARPISCPFEVLLVVRVLQSAKQR</sequence>
<evidence type="ECO:0000313" key="2">
    <source>
        <dbReference type="EMBL" id="KAF3527410.1"/>
    </source>
</evidence>
<feature type="region of interest" description="Disordered" evidence="1">
    <location>
        <begin position="37"/>
        <end position="72"/>
    </location>
</feature>